<evidence type="ECO:0000256" key="1">
    <source>
        <dbReference type="PROSITE-ProRule" id="PRU00175"/>
    </source>
</evidence>
<dbReference type="PROSITE" id="PS50096">
    <property type="entry name" value="IQ"/>
    <property type="match status" value="1"/>
</dbReference>
<dbReference type="PANTHER" id="PTHR14991:SF0">
    <property type="entry name" value="RING FINGER PROTEIN 32"/>
    <property type="match status" value="1"/>
</dbReference>
<organism evidence="3 4">
    <name type="scientific">Paramecium primaurelia</name>
    <dbReference type="NCBI Taxonomy" id="5886"/>
    <lineage>
        <taxon>Eukaryota</taxon>
        <taxon>Sar</taxon>
        <taxon>Alveolata</taxon>
        <taxon>Ciliophora</taxon>
        <taxon>Intramacronucleata</taxon>
        <taxon>Oligohymenophorea</taxon>
        <taxon>Peniculida</taxon>
        <taxon>Parameciidae</taxon>
        <taxon>Paramecium</taxon>
    </lineage>
</organism>
<name>A0A8S1N230_PARPR</name>
<dbReference type="InterPro" id="IPR001841">
    <property type="entry name" value="Znf_RING"/>
</dbReference>
<feature type="domain" description="RING-type" evidence="2">
    <location>
        <begin position="83"/>
        <end position="125"/>
    </location>
</feature>
<reference evidence="3" key="1">
    <citation type="submission" date="2021-01" db="EMBL/GenBank/DDBJ databases">
        <authorList>
            <consortium name="Genoscope - CEA"/>
            <person name="William W."/>
        </authorList>
    </citation>
    <scope>NUCLEOTIDE SEQUENCE</scope>
</reference>
<dbReference type="GO" id="GO:0008270">
    <property type="term" value="F:zinc ion binding"/>
    <property type="evidence" value="ECO:0007669"/>
    <property type="project" value="UniProtKB-KW"/>
</dbReference>
<dbReference type="Proteomes" id="UP000688137">
    <property type="component" value="Unassembled WGS sequence"/>
</dbReference>
<dbReference type="PANTHER" id="PTHR14991">
    <property type="entry name" value="RING FINGER PROTEIN 32"/>
    <property type="match status" value="1"/>
</dbReference>
<dbReference type="EMBL" id="CAJJDM010000078">
    <property type="protein sequence ID" value="CAD8085752.1"/>
    <property type="molecule type" value="Genomic_DNA"/>
</dbReference>
<comment type="caution">
    <text evidence="3">The sequence shown here is derived from an EMBL/GenBank/DDBJ whole genome shotgun (WGS) entry which is preliminary data.</text>
</comment>
<dbReference type="SMART" id="SM00184">
    <property type="entry name" value="RING"/>
    <property type="match status" value="2"/>
</dbReference>
<protein>
    <recommendedName>
        <fullName evidence="2">RING-type domain-containing protein</fullName>
    </recommendedName>
</protein>
<dbReference type="AlphaFoldDB" id="A0A8S1N230"/>
<keyword evidence="1" id="KW-0862">Zinc</keyword>
<dbReference type="Pfam" id="PF13639">
    <property type="entry name" value="zf-RING_2"/>
    <property type="match status" value="2"/>
</dbReference>
<proteinExistence type="predicted"/>
<keyword evidence="1" id="KW-0863">Zinc-finger</keyword>
<keyword evidence="1" id="KW-0479">Metal-binding</keyword>
<feature type="domain" description="RING-type" evidence="2">
    <location>
        <begin position="266"/>
        <end position="310"/>
    </location>
</feature>
<dbReference type="InterPro" id="IPR042862">
    <property type="entry name" value="RNF32"/>
</dbReference>
<dbReference type="CDD" id="cd16677">
    <property type="entry name" value="RING-H2_RNF32_rpt1"/>
    <property type="match status" value="1"/>
</dbReference>
<dbReference type="CDD" id="cd16678">
    <property type="entry name" value="RING-H2_RNF32_rpt2"/>
    <property type="match status" value="1"/>
</dbReference>
<dbReference type="PROSITE" id="PS50089">
    <property type="entry name" value="ZF_RING_2"/>
    <property type="match status" value="2"/>
</dbReference>
<accession>A0A8S1N230</accession>
<dbReference type="OMA" id="PQENDWD"/>
<evidence type="ECO:0000259" key="2">
    <source>
        <dbReference type="PROSITE" id="PS50089"/>
    </source>
</evidence>
<keyword evidence="4" id="KW-1185">Reference proteome</keyword>
<evidence type="ECO:0000313" key="4">
    <source>
        <dbReference type="Proteomes" id="UP000688137"/>
    </source>
</evidence>
<gene>
    <name evidence="3" type="ORF">PPRIM_AZ9-3.1.T0750048</name>
</gene>
<evidence type="ECO:0000313" key="3">
    <source>
        <dbReference type="EMBL" id="CAD8085752.1"/>
    </source>
</evidence>
<sequence length="322" mass="38496">MKKYKKQKSYQDKQQDKFCINAAALQDHLSRQLFKLPKINSKQLSLAQKLGLVPSPPKPLNQEEWAQIEEQSLKREDIQNCVCPICLEKFRMQQHVILSCSHIYHKTCLESFERVSQTKQCPICRRQDYEKKQFMVANKQYKIQSIIKIQALFRQFRCRKQFYERMIKMQYRPENSLLKRKLLFYKLSRISSRMSKTIQQQGNQAQQAINQLGENIQIKQEQMENNLNKIYQMKHNNEQMAKLQPIIKVDWINIKKQALERREVDCTICLQSMVNAKVFLLSCTHMFHANCLNSFERYSMAQINNCPICRQTYQKSHFQLQQ</sequence>